<keyword evidence="2" id="KW-1185">Reference proteome</keyword>
<comment type="caution">
    <text evidence="1">The sequence shown here is derived from an EMBL/GenBank/DDBJ whole genome shotgun (WGS) entry which is preliminary data.</text>
</comment>
<dbReference type="AlphaFoldDB" id="A0AAW1LUH9"/>
<organism evidence="1 2">
    <name type="scientific">Popillia japonica</name>
    <name type="common">Japanese beetle</name>
    <dbReference type="NCBI Taxonomy" id="7064"/>
    <lineage>
        <taxon>Eukaryota</taxon>
        <taxon>Metazoa</taxon>
        <taxon>Ecdysozoa</taxon>
        <taxon>Arthropoda</taxon>
        <taxon>Hexapoda</taxon>
        <taxon>Insecta</taxon>
        <taxon>Pterygota</taxon>
        <taxon>Neoptera</taxon>
        <taxon>Endopterygota</taxon>
        <taxon>Coleoptera</taxon>
        <taxon>Polyphaga</taxon>
        <taxon>Scarabaeiformia</taxon>
        <taxon>Scarabaeidae</taxon>
        <taxon>Rutelinae</taxon>
        <taxon>Popillia</taxon>
    </lineage>
</organism>
<reference evidence="1 2" key="1">
    <citation type="journal article" date="2024" name="BMC Genomics">
        <title>De novo assembly and annotation of Popillia japonica's genome with initial clues to its potential as an invasive pest.</title>
        <authorList>
            <person name="Cucini C."/>
            <person name="Boschi S."/>
            <person name="Funari R."/>
            <person name="Cardaioli E."/>
            <person name="Iannotti N."/>
            <person name="Marturano G."/>
            <person name="Paoli F."/>
            <person name="Bruttini M."/>
            <person name="Carapelli A."/>
            <person name="Frati F."/>
            <person name="Nardi F."/>
        </authorList>
    </citation>
    <scope>NUCLEOTIDE SEQUENCE [LARGE SCALE GENOMIC DNA]</scope>
    <source>
        <strain evidence="1">DMR45628</strain>
    </source>
</reference>
<proteinExistence type="predicted"/>
<dbReference type="EMBL" id="JASPKY010000096">
    <property type="protein sequence ID" value="KAK9737705.1"/>
    <property type="molecule type" value="Genomic_DNA"/>
</dbReference>
<sequence length="248" mass="28996">MAPSRKAQRILEFILLRRQRKRRAQYWIHPLNIERLEYDQFDKLHNTLEDVIVWDDFVWPQLKVLRSCPAKQNQLTTISLHPATHRTASSGHHFLHEQSYQIPRYLAGYKTYLLRTDKQGEKTTTALLGPMPNIDGPIASKRKLFMSVVQSQIPHAAPVCYKAMSNQKPLRMIGRPQRTISGAGKAIIAGVARIEFMVEERHERFNGKTKTAAAAESYKKWQTKWTQYTYGRWSHRLIPDIRTWVHRP</sequence>
<accession>A0AAW1LUH9</accession>
<evidence type="ECO:0000313" key="1">
    <source>
        <dbReference type="EMBL" id="KAK9737705.1"/>
    </source>
</evidence>
<name>A0AAW1LUH9_POPJA</name>
<protein>
    <submittedName>
        <fullName evidence="1">Uncharacterized protein</fullName>
    </submittedName>
</protein>
<evidence type="ECO:0000313" key="2">
    <source>
        <dbReference type="Proteomes" id="UP001458880"/>
    </source>
</evidence>
<gene>
    <name evidence="1" type="ORF">QE152_g10461</name>
</gene>
<dbReference type="Proteomes" id="UP001458880">
    <property type="component" value="Unassembled WGS sequence"/>
</dbReference>